<evidence type="ECO:0000313" key="2">
    <source>
        <dbReference type="EMBL" id="AKG73902.1"/>
    </source>
</evidence>
<reference evidence="2 4" key="1">
    <citation type="journal article" date="2015" name="Int. J. Syst. Evol. Microbiol.">
        <title>Complete genome sequence of Salinicoccus halodurans H3B36, isolated from the Qaidam Basin in China.</title>
        <authorList>
            <person name="Jiang K."/>
            <person name="Xue Y."/>
            <person name="Ma Y."/>
        </authorList>
    </citation>
    <scope>NUCLEOTIDE SEQUENCE [LARGE SCALE GENOMIC DNA]</scope>
    <source>
        <strain evidence="2 4">H3B36</strain>
    </source>
</reference>
<name>A0A0F7HJM9_9STAP</name>
<dbReference type="EMBL" id="FOTB01000001">
    <property type="protein sequence ID" value="SFK57497.1"/>
    <property type="molecule type" value="Genomic_DNA"/>
</dbReference>
<feature type="transmembrane region" description="Helical" evidence="1">
    <location>
        <begin position="49"/>
        <end position="66"/>
    </location>
</feature>
<evidence type="ECO:0008006" key="6">
    <source>
        <dbReference type="Google" id="ProtNLM"/>
    </source>
</evidence>
<gene>
    <name evidence="2" type="ORF">AAT16_06450</name>
    <name evidence="3" type="ORF">SAMN05216235_0531</name>
</gene>
<evidence type="ECO:0000256" key="1">
    <source>
        <dbReference type="SAM" id="Phobius"/>
    </source>
</evidence>
<keyword evidence="1" id="KW-0812">Transmembrane</keyword>
<dbReference type="KEGG" id="shv:AAT16_06450"/>
<dbReference type="Proteomes" id="UP000034029">
    <property type="component" value="Chromosome"/>
</dbReference>
<dbReference type="EMBL" id="CP011366">
    <property type="protein sequence ID" value="AKG73902.1"/>
    <property type="molecule type" value="Genomic_DNA"/>
</dbReference>
<reference evidence="3 5" key="3">
    <citation type="submission" date="2016-10" db="EMBL/GenBank/DDBJ databases">
        <authorList>
            <person name="Varghese N."/>
            <person name="Submissions S."/>
        </authorList>
    </citation>
    <scope>NUCLEOTIDE SEQUENCE [LARGE SCALE GENOMIC DNA]</scope>
    <source>
        <strain evidence="3 5">CGMCC 1.6501</strain>
    </source>
</reference>
<keyword evidence="1" id="KW-1133">Transmembrane helix</keyword>
<dbReference type="Proteomes" id="UP000183090">
    <property type="component" value="Unassembled WGS sequence"/>
</dbReference>
<keyword evidence="1" id="KW-0472">Membrane</keyword>
<sequence length="68" mass="7885">MENLGIIIISVAMIFLALTFILLIIELYNYFFDKAGGHASRNFRWKWPVGLFIIYIILIIIGIIIINQ</sequence>
<reference evidence="4" key="2">
    <citation type="submission" date="2015-04" db="EMBL/GenBank/DDBJ databases">
        <title>Complete genome sequence of Salinicoccus halodurans strain H3B36, isolated from the Qaidam basin of China.</title>
        <authorList>
            <person name="Ma Y."/>
            <person name="Jiang K."/>
            <person name="Xue Y."/>
        </authorList>
    </citation>
    <scope>NUCLEOTIDE SEQUENCE [LARGE SCALE GENOMIC DNA]</scope>
    <source>
        <strain evidence="4">H3B36</strain>
    </source>
</reference>
<accession>A0A0F7HJM9</accession>
<proteinExistence type="predicted"/>
<evidence type="ECO:0000313" key="5">
    <source>
        <dbReference type="Proteomes" id="UP000183090"/>
    </source>
</evidence>
<dbReference type="RefSeq" id="WP_046790090.1">
    <property type="nucleotide sequence ID" value="NZ_CP011366.1"/>
</dbReference>
<dbReference type="AlphaFoldDB" id="A0A0F7HJM9"/>
<evidence type="ECO:0000313" key="4">
    <source>
        <dbReference type="Proteomes" id="UP000034029"/>
    </source>
</evidence>
<organism evidence="3 5">
    <name type="scientific">Salinicoccus halodurans</name>
    <dbReference type="NCBI Taxonomy" id="407035"/>
    <lineage>
        <taxon>Bacteria</taxon>
        <taxon>Bacillati</taxon>
        <taxon>Bacillota</taxon>
        <taxon>Bacilli</taxon>
        <taxon>Bacillales</taxon>
        <taxon>Staphylococcaceae</taxon>
        <taxon>Salinicoccus</taxon>
    </lineage>
</organism>
<evidence type="ECO:0000313" key="3">
    <source>
        <dbReference type="EMBL" id="SFK57497.1"/>
    </source>
</evidence>
<keyword evidence="4" id="KW-1185">Reference proteome</keyword>
<feature type="transmembrane region" description="Helical" evidence="1">
    <location>
        <begin position="6"/>
        <end position="28"/>
    </location>
</feature>
<protein>
    <recommendedName>
        <fullName evidence="6">Mid2-like cell wall stress sensor domain protein</fullName>
    </recommendedName>
</protein>